<dbReference type="Proteomes" id="UP001164042">
    <property type="component" value="Chromosome"/>
</dbReference>
<dbReference type="RefSeq" id="WP_264308104.1">
    <property type="nucleotide sequence ID" value="NZ_CP109635.1"/>
</dbReference>
<dbReference type="InterPro" id="IPR002104">
    <property type="entry name" value="Integrase_catalytic"/>
</dbReference>
<evidence type="ECO:0000259" key="2">
    <source>
        <dbReference type="PROSITE" id="PS51898"/>
    </source>
</evidence>
<gene>
    <name evidence="3" type="ORF">OF801_09790</name>
</gene>
<accession>A0AA46TV96</accession>
<dbReference type="GO" id="GO:0015074">
    <property type="term" value="P:DNA integration"/>
    <property type="evidence" value="ECO:0007669"/>
    <property type="project" value="InterPro"/>
</dbReference>
<dbReference type="AlphaFoldDB" id="A0AA46TV96"/>
<keyword evidence="1" id="KW-0233">DNA recombination</keyword>
<name>A0AA46TV96_9LACT</name>
<evidence type="ECO:0000256" key="1">
    <source>
        <dbReference type="ARBA" id="ARBA00023172"/>
    </source>
</evidence>
<evidence type="ECO:0000313" key="4">
    <source>
        <dbReference type="Proteomes" id="UP001164042"/>
    </source>
</evidence>
<protein>
    <submittedName>
        <fullName evidence="3">Site-specific integrase</fullName>
    </submittedName>
</protein>
<dbReference type="GO" id="GO:0006310">
    <property type="term" value="P:DNA recombination"/>
    <property type="evidence" value="ECO:0007669"/>
    <property type="project" value="UniProtKB-KW"/>
</dbReference>
<dbReference type="Gene3D" id="1.10.443.10">
    <property type="entry name" value="Intergrase catalytic core"/>
    <property type="match status" value="1"/>
</dbReference>
<dbReference type="CDD" id="cd01189">
    <property type="entry name" value="INT_ICEBs1_C_like"/>
    <property type="match status" value="1"/>
</dbReference>
<dbReference type="PANTHER" id="PTHR30349">
    <property type="entry name" value="PHAGE INTEGRASE-RELATED"/>
    <property type="match status" value="1"/>
</dbReference>
<dbReference type="EMBL" id="CP109635">
    <property type="protein sequence ID" value="UYT10231.1"/>
    <property type="molecule type" value="Genomic_DNA"/>
</dbReference>
<dbReference type="GO" id="GO:0003677">
    <property type="term" value="F:DNA binding"/>
    <property type="evidence" value="ECO:0007669"/>
    <property type="project" value="InterPro"/>
</dbReference>
<dbReference type="InterPro" id="IPR050090">
    <property type="entry name" value="Tyrosine_recombinase_XerCD"/>
</dbReference>
<dbReference type="Pfam" id="PF00589">
    <property type="entry name" value="Phage_integrase"/>
    <property type="match status" value="1"/>
</dbReference>
<sequence>MTLDTQKVGYIKSNPMLQVVLPKIRATSDDVRRKQNGFLDRKEMRLILNYGYSLSKYRRQTALFEFMFLTGLRIGELLALKWEDIDFQKMSLTVNHTLNLHGYVANARQLLSPKTAHSYRTISLNKRCMEILELFFNDSYDKEFIFVSEKGRIYGRDELSTYFKRICSKKLGSEGEERRYHLHMLRHSHISLLVEMNVPIKVIMERVGHSNEKMILQVYSHVTKNMRNDLNFKMNELSF</sequence>
<dbReference type="SUPFAM" id="SSF56349">
    <property type="entry name" value="DNA breaking-rejoining enzymes"/>
    <property type="match status" value="1"/>
</dbReference>
<evidence type="ECO:0000313" key="3">
    <source>
        <dbReference type="EMBL" id="UYT10231.1"/>
    </source>
</evidence>
<proteinExistence type="predicted"/>
<organism evidence="3 4">
    <name type="scientific">Lactococcus garvieae</name>
    <dbReference type="NCBI Taxonomy" id="1363"/>
    <lineage>
        <taxon>Bacteria</taxon>
        <taxon>Bacillati</taxon>
        <taxon>Bacillota</taxon>
        <taxon>Bacilli</taxon>
        <taxon>Lactobacillales</taxon>
        <taxon>Streptococcaceae</taxon>
        <taxon>Lactococcus</taxon>
    </lineage>
</organism>
<dbReference type="PROSITE" id="PS51898">
    <property type="entry name" value="TYR_RECOMBINASE"/>
    <property type="match status" value="1"/>
</dbReference>
<dbReference type="PANTHER" id="PTHR30349:SF64">
    <property type="entry name" value="PROPHAGE INTEGRASE INTD-RELATED"/>
    <property type="match status" value="1"/>
</dbReference>
<reference evidence="3" key="1">
    <citation type="submission" date="2022-10" db="EMBL/GenBank/DDBJ databases">
        <title>Genome assembly of Lactococcus garvieae isolates from cricket gut.</title>
        <authorList>
            <person name="Luecke A.R."/>
            <person name="Brown A.M.V."/>
            <person name="Wakeman C.A."/>
        </authorList>
    </citation>
    <scope>NUCLEOTIDE SEQUENCE</scope>
    <source>
        <strain evidence="3">Alexii-11_2</strain>
    </source>
</reference>
<dbReference type="InterPro" id="IPR011010">
    <property type="entry name" value="DNA_brk_join_enz"/>
</dbReference>
<feature type="domain" description="Tyr recombinase" evidence="2">
    <location>
        <begin position="34"/>
        <end position="232"/>
    </location>
</feature>
<dbReference type="InterPro" id="IPR013762">
    <property type="entry name" value="Integrase-like_cat_sf"/>
</dbReference>